<name>A0A9R0KCQ3_SPIOL</name>
<dbReference type="Pfam" id="PF00179">
    <property type="entry name" value="UQ_con"/>
    <property type="match status" value="1"/>
</dbReference>
<dbReference type="KEGG" id="soe:110805497"/>
<proteinExistence type="predicted"/>
<reference evidence="8" key="1">
    <citation type="journal article" date="2021" name="Nat. Commun.">
        <title>Genomic analyses provide insights into spinach domestication and the genetic basis of agronomic traits.</title>
        <authorList>
            <person name="Cai X."/>
            <person name="Sun X."/>
            <person name="Xu C."/>
            <person name="Sun H."/>
            <person name="Wang X."/>
            <person name="Ge C."/>
            <person name="Zhang Z."/>
            <person name="Wang Q."/>
            <person name="Fei Z."/>
            <person name="Jiao C."/>
            <person name="Wang Q."/>
        </authorList>
    </citation>
    <scope>NUCLEOTIDE SEQUENCE [LARGE SCALE GENOMIC DNA]</scope>
    <source>
        <strain evidence="8">cv. Varoflay</strain>
    </source>
</reference>
<keyword evidence="8" id="KW-1185">Reference proteome</keyword>
<keyword evidence="2" id="KW-0808">Transferase</keyword>
<feature type="compositionally biased region" description="Pro residues" evidence="6">
    <location>
        <begin position="1"/>
        <end position="12"/>
    </location>
</feature>
<dbReference type="CDD" id="cd23837">
    <property type="entry name" value="UBCc_UBE2O"/>
    <property type="match status" value="1"/>
</dbReference>
<dbReference type="InterPro" id="IPR016135">
    <property type="entry name" value="UBQ-conjugating_enzyme/RWD"/>
</dbReference>
<dbReference type="OrthoDB" id="47801at2759"/>
<evidence type="ECO:0000256" key="5">
    <source>
        <dbReference type="ARBA" id="ARBA00022840"/>
    </source>
</evidence>
<keyword evidence="5" id="KW-0067">ATP-binding</keyword>
<evidence type="ECO:0000313" key="8">
    <source>
        <dbReference type="Proteomes" id="UP000813463"/>
    </source>
</evidence>
<dbReference type="AlphaFoldDB" id="A0A9R0KCQ3"/>
<gene>
    <name evidence="9" type="primary">LOC110805497</name>
</gene>
<dbReference type="Proteomes" id="UP000813463">
    <property type="component" value="Chromosome 4"/>
</dbReference>
<dbReference type="EC" id="2.3.2.23" evidence="1"/>
<dbReference type="GO" id="GO:0005524">
    <property type="term" value="F:ATP binding"/>
    <property type="evidence" value="ECO:0007669"/>
    <property type="project" value="UniProtKB-KW"/>
</dbReference>
<feature type="domain" description="UBC core" evidence="7">
    <location>
        <begin position="530"/>
        <end position="686"/>
    </location>
</feature>
<evidence type="ECO:0000256" key="2">
    <source>
        <dbReference type="ARBA" id="ARBA00022679"/>
    </source>
</evidence>
<keyword evidence="3" id="KW-0547">Nucleotide-binding</keyword>
<evidence type="ECO:0000256" key="6">
    <source>
        <dbReference type="SAM" id="MobiDB-lite"/>
    </source>
</evidence>
<dbReference type="Gene3D" id="3.10.110.10">
    <property type="entry name" value="Ubiquitin Conjugating Enzyme"/>
    <property type="match status" value="1"/>
</dbReference>
<organism evidence="8 9">
    <name type="scientific">Spinacia oleracea</name>
    <name type="common">Spinach</name>
    <dbReference type="NCBI Taxonomy" id="3562"/>
    <lineage>
        <taxon>Eukaryota</taxon>
        <taxon>Viridiplantae</taxon>
        <taxon>Streptophyta</taxon>
        <taxon>Embryophyta</taxon>
        <taxon>Tracheophyta</taxon>
        <taxon>Spermatophyta</taxon>
        <taxon>Magnoliopsida</taxon>
        <taxon>eudicotyledons</taxon>
        <taxon>Gunneridae</taxon>
        <taxon>Pentapetalae</taxon>
        <taxon>Caryophyllales</taxon>
        <taxon>Chenopodiaceae</taxon>
        <taxon>Chenopodioideae</taxon>
        <taxon>Anserineae</taxon>
        <taxon>Spinacia</taxon>
    </lineage>
</organism>
<dbReference type="SUPFAM" id="SSF54495">
    <property type="entry name" value="UBC-like"/>
    <property type="match status" value="1"/>
</dbReference>
<keyword evidence="4" id="KW-0833">Ubl conjugation pathway</keyword>
<sequence>MEDPPIPLPPPQNSKKRMFAGTSSGGSSSSSFVEPDLMEIPPPAMWKSNSLKKKSNIKCEVVNLDGEDPDDVVIIDEKVAANAKGKKPMLHFLAGDEVMANDGAPFVFEKDLTRGGLSSQVSFIDDDFDFGGLDDDEMFCDKECAMLQAHFDCIDIPSGVEAAVPWWPSGTGSEKQSVISNNSSVFGTQSNSTVGVSDLDQFQLRGSHKPLPFKKSVAANSSSVFNKQTSSTAGTFKKSVAANSSSVLIKRTSSTAGAFKKSVATNRPSVHGKKSSSTIVDQFLPWLSNKPLPPKMSVSVDDSSVLGMQSNSSYPTIGSSDMDQFPWHSHKPLPINMSVSADDSSVLGTQSNYSYSTVGASDMDQFIPWHSHKPSAFNNSAYKNAFNGSKLPYYGFPSIPSYYGQTSGMITPKFDWQLPPGHGPTNQASSNNDYYPFVSQGFANPFVSHVTSSTPFFSGGMTIGPCNDPSVRLDVDISAQILPPCPNGQGDGSENSLVKKLELFKKFDTLEDHSGHLYDNNRESCSQPKSWVNKIADEWRMLERDLPGTIFVRVYEARMDLLRAVIVGADGTPYHNGLFFFDVNFPLTYPNVPPFVRYHAHGLRINPNLYNCGKVCLSLLGTWSGSEAENWRPGKSNMLQVLLSIQGLILNAEPFFNEPGFESSKYSQHGKQHSKNYSENTFLLSLKTMLYTMRAPPKYFEDLVFGHFYMHAHDILAACKAYLDGAEVGSYDKNKSPASEVNGSNCSELLKMTLPTYIKSLVEAFTKIGVKDCEKYLVPVDKVFTRVGSSSRKKIKPLAFKGVKMQQNQATLEKFQDQLLDDKKHQ</sequence>
<dbReference type="GeneID" id="110805497"/>
<evidence type="ECO:0000256" key="4">
    <source>
        <dbReference type="ARBA" id="ARBA00022786"/>
    </source>
</evidence>
<feature type="region of interest" description="Disordered" evidence="6">
    <location>
        <begin position="1"/>
        <end position="36"/>
    </location>
</feature>
<evidence type="ECO:0000256" key="3">
    <source>
        <dbReference type="ARBA" id="ARBA00022741"/>
    </source>
</evidence>
<protein>
    <recommendedName>
        <fullName evidence="1">E2 ubiquitin-conjugating enzyme</fullName>
        <ecNumber evidence="1">2.3.2.23</ecNumber>
    </recommendedName>
</protein>
<dbReference type="GO" id="GO:0061631">
    <property type="term" value="F:ubiquitin conjugating enzyme activity"/>
    <property type="evidence" value="ECO:0000318"/>
    <property type="project" value="GO_Central"/>
</dbReference>
<evidence type="ECO:0000313" key="9">
    <source>
        <dbReference type="RefSeq" id="XP_021866799.1"/>
    </source>
</evidence>
<dbReference type="PANTHER" id="PTHR46116:SF41">
    <property type="entry name" value="UBIQUITIN-CONJUGATING ENZYME E2 25-RELATED"/>
    <property type="match status" value="1"/>
</dbReference>
<dbReference type="InterPro" id="IPR000608">
    <property type="entry name" value="UBC"/>
</dbReference>
<dbReference type="RefSeq" id="XP_021866799.1">
    <property type="nucleotide sequence ID" value="XM_022011107.2"/>
</dbReference>
<dbReference type="PROSITE" id="PS50127">
    <property type="entry name" value="UBC_2"/>
    <property type="match status" value="1"/>
</dbReference>
<dbReference type="PANTHER" id="PTHR46116">
    <property type="entry name" value="(E3-INDEPENDENT) E2 UBIQUITIN-CONJUGATING ENZYME"/>
    <property type="match status" value="1"/>
</dbReference>
<evidence type="ECO:0000256" key="1">
    <source>
        <dbReference type="ARBA" id="ARBA00012486"/>
    </source>
</evidence>
<dbReference type="SMART" id="SM00212">
    <property type="entry name" value="UBCc"/>
    <property type="match status" value="1"/>
</dbReference>
<evidence type="ECO:0000259" key="7">
    <source>
        <dbReference type="PROSITE" id="PS50127"/>
    </source>
</evidence>
<dbReference type="FunFam" id="3.10.110.10:FF:000028">
    <property type="entry name" value="Probable ubiquitin-conjugating enzyme E2 23"/>
    <property type="match status" value="1"/>
</dbReference>
<reference evidence="9" key="2">
    <citation type="submission" date="2025-08" db="UniProtKB">
        <authorList>
            <consortium name="RefSeq"/>
        </authorList>
    </citation>
    <scope>IDENTIFICATION</scope>
    <source>
        <tissue evidence="9">Leaf</tissue>
    </source>
</reference>
<accession>A0A9R0KCQ3</accession>